<keyword evidence="1" id="KW-0472">Membrane</keyword>
<name>A0A2M8KR90_9BACT</name>
<evidence type="ECO:0000256" key="1">
    <source>
        <dbReference type="SAM" id="Phobius"/>
    </source>
</evidence>
<feature type="transmembrane region" description="Helical" evidence="1">
    <location>
        <begin position="76"/>
        <end position="96"/>
    </location>
</feature>
<feature type="transmembrane region" description="Helical" evidence="1">
    <location>
        <begin position="246"/>
        <end position="264"/>
    </location>
</feature>
<keyword evidence="1" id="KW-1133">Transmembrane helix</keyword>
<feature type="transmembrane region" description="Helical" evidence="1">
    <location>
        <begin position="276"/>
        <end position="294"/>
    </location>
</feature>
<comment type="caution">
    <text evidence="2">The sequence shown here is derived from an EMBL/GenBank/DDBJ whole genome shotgun (WGS) entry which is preliminary data.</text>
</comment>
<evidence type="ECO:0008006" key="4">
    <source>
        <dbReference type="Google" id="ProtNLM"/>
    </source>
</evidence>
<sequence length="352" mass="38810">MVLRNLLLILGATIGAGIFSLPYVVVRSGYISVFVLLVVLGSAMGAVNYFYYKIVVSIKKSHQFPGYVLRILGKRYWLLSLLLILGSTYGALLAYLNLGGLFFAQLFGVSSGFGLTWFYVLVTVPFLFLRGQLELWDHIVTVVKMVLFTALSLVAVSLMVDRPSTLVISAITNDIPLAYGAILFALAGFSIVPELKKMPSKSKSVFAYSQIIMVVLYAIFSFGFAGNIGPAGEFVFTGLLGRLLDGAGLFAVYTPYLLFSWVAYDMYTKDLGFSSVSARLMTLLIPLILFMVGMENFTQIIAVTGGVFLGGIGYLIVKMYKQRFPLKHTIFLNILQFLFIAGIVAEVIKFMY</sequence>
<feature type="transmembrane region" description="Helical" evidence="1">
    <location>
        <begin position="7"/>
        <end position="25"/>
    </location>
</feature>
<keyword evidence="1" id="KW-0812">Transmembrane</keyword>
<organism evidence="2 3">
    <name type="scientific">Candidatus Roizmanbacteria bacterium CG10_big_fil_rev_8_21_14_0_10_39_6</name>
    <dbReference type="NCBI Taxonomy" id="1974853"/>
    <lineage>
        <taxon>Bacteria</taxon>
        <taxon>Candidatus Roizmaniibacteriota</taxon>
    </lineage>
</organism>
<feature type="transmembrane region" description="Helical" evidence="1">
    <location>
        <begin position="175"/>
        <end position="193"/>
    </location>
</feature>
<feature type="transmembrane region" description="Helical" evidence="1">
    <location>
        <begin position="141"/>
        <end position="160"/>
    </location>
</feature>
<dbReference type="EMBL" id="PFED01000208">
    <property type="protein sequence ID" value="PJE62426.1"/>
    <property type="molecule type" value="Genomic_DNA"/>
</dbReference>
<accession>A0A2M8KR90</accession>
<reference evidence="3" key="1">
    <citation type="submission" date="2017-09" db="EMBL/GenBank/DDBJ databases">
        <title>Depth-based differentiation of microbial function through sediment-hosted aquifers and enrichment of novel symbionts in the deep terrestrial subsurface.</title>
        <authorList>
            <person name="Probst A.J."/>
            <person name="Ladd B."/>
            <person name="Jarett J.K."/>
            <person name="Geller-Mcgrath D.E."/>
            <person name="Sieber C.M.K."/>
            <person name="Emerson J.B."/>
            <person name="Anantharaman K."/>
            <person name="Thomas B.C."/>
            <person name="Malmstrom R."/>
            <person name="Stieglmeier M."/>
            <person name="Klingl A."/>
            <person name="Woyke T."/>
            <person name="Ryan C.M."/>
            <person name="Banfield J.F."/>
        </authorList>
    </citation>
    <scope>NUCLEOTIDE SEQUENCE [LARGE SCALE GENOMIC DNA]</scope>
</reference>
<feature type="transmembrane region" description="Helical" evidence="1">
    <location>
        <begin position="102"/>
        <end position="129"/>
    </location>
</feature>
<gene>
    <name evidence="2" type="ORF">COU88_05075</name>
</gene>
<feature type="transmembrane region" description="Helical" evidence="1">
    <location>
        <begin position="329"/>
        <end position="348"/>
    </location>
</feature>
<protein>
    <recommendedName>
        <fullName evidence="4">Amino acid transporter transmembrane domain-containing protein</fullName>
    </recommendedName>
</protein>
<feature type="transmembrane region" description="Helical" evidence="1">
    <location>
        <begin position="31"/>
        <end position="55"/>
    </location>
</feature>
<evidence type="ECO:0000313" key="3">
    <source>
        <dbReference type="Proteomes" id="UP000229554"/>
    </source>
</evidence>
<feature type="transmembrane region" description="Helical" evidence="1">
    <location>
        <begin position="205"/>
        <end position="226"/>
    </location>
</feature>
<evidence type="ECO:0000313" key="2">
    <source>
        <dbReference type="EMBL" id="PJE62426.1"/>
    </source>
</evidence>
<dbReference type="Proteomes" id="UP000229554">
    <property type="component" value="Unassembled WGS sequence"/>
</dbReference>
<dbReference type="AlphaFoldDB" id="A0A2M8KR90"/>
<feature type="transmembrane region" description="Helical" evidence="1">
    <location>
        <begin position="300"/>
        <end position="317"/>
    </location>
</feature>
<proteinExistence type="predicted"/>